<evidence type="ECO:0000256" key="1">
    <source>
        <dbReference type="ARBA" id="ARBA00004141"/>
    </source>
</evidence>
<feature type="transmembrane region" description="Helical" evidence="6">
    <location>
        <begin position="127"/>
        <end position="145"/>
    </location>
</feature>
<evidence type="ECO:0000313" key="7">
    <source>
        <dbReference type="Proteomes" id="UP000887572"/>
    </source>
</evidence>
<feature type="transmembrane region" description="Helical" evidence="6">
    <location>
        <begin position="101"/>
        <end position="121"/>
    </location>
</feature>
<feature type="transmembrane region" description="Helical" evidence="6">
    <location>
        <begin position="74"/>
        <end position="94"/>
    </location>
</feature>
<organism evidence="7 8">
    <name type="scientific">Globodera rostochiensis</name>
    <name type="common">Golden nematode worm</name>
    <name type="synonym">Heterodera rostochiensis</name>
    <dbReference type="NCBI Taxonomy" id="31243"/>
    <lineage>
        <taxon>Eukaryota</taxon>
        <taxon>Metazoa</taxon>
        <taxon>Ecdysozoa</taxon>
        <taxon>Nematoda</taxon>
        <taxon>Chromadorea</taxon>
        <taxon>Rhabditida</taxon>
        <taxon>Tylenchina</taxon>
        <taxon>Tylenchomorpha</taxon>
        <taxon>Tylenchoidea</taxon>
        <taxon>Heteroderidae</taxon>
        <taxon>Heteroderinae</taxon>
        <taxon>Globodera</taxon>
    </lineage>
</organism>
<proteinExistence type="inferred from homology"/>
<evidence type="ECO:0000256" key="6">
    <source>
        <dbReference type="SAM" id="Phobius"/>
    </source>
</evidence>
<evidence type="ECO:0000256" key="3">
    <source>
        <dbReference type="ARBA" id="ARBA00022692"/>
    </source>
</evidence>
<name>A0A914HKG9_GLORO</name>
<accession>A0A914HKG9</accession>
<sequence length="483" mass="54525">MLLNWASGIDYYTILCAVVSGISAFVASLIALGEVAGRYKYALLLPNTAVAISFGLASNFLYKFGGGFDRPDTKMAFGVYGATAFTAFLLLPVLKTKKTKAITANAAVLAGLSVVTTAAFFNIDDTSAYLTIPFTVWAILCAVFSRFRFRAWNRFGTGTVEPLEKMKPGKHCLCAAIPLKVEAITPGMTISVSNDVLFNAFAFCRPFMLGLNVALASDRFNLLVQSTYKTKQMSLGQLFIRRAIDRNGAEIVKTDDGDERRLRIPQEPLPGNVTGFERLVIRYVDRDVIAFLQRIRRLFDSNEVHLYMEIDNDQNRSWQIIWHRIWPLINDNICGISLRSTELDRLRRFSPTILGDCTKLRWIETFGRLPEFPADDSAGASSSQALAKWLHTPRGDGRPKVLECGFCFSTEMEGIKNEFLASVVAQNNLTRERLSLLSLQHVDENKWMLIRCPIWQEGTDKWAKHGHRRRTTRGMLFWPDFWD</sequence>
<dbReference type="InterPro" id="IPR004307">
    <property type="entry name" value="TspO_MBR"/>
</dbReference>
<dbReference type="InterPro" id="IPR038330">
    <property type="entry name" value="TspO/MBR-related_sf"/>
</dbReference>
<feature type="transmembrane region" description="Helical" evidence="6">
    <location>
        <begin position="44"/>
        <end position="62"/>
    </location>
</feature>
<keyword evidence="3 6" id="KW-0812">Transmembrane</keyword>
<dbReference type="Proteomes" id="UP000887572">
    <property type="component" value="Unplaced"/>
</dbReference>
<dbReference type="AlphaFoldDB" id="A0A914HKG9"/>
<evidence type="ECO:0000256" key="2">
    <source>
        <dbReference type="ARBA" id="ARBA00007524"/>
    </source>
</evidence>
<evidence type="ECO:0000256" key="5">
    <source>
        <dbReference type="ARBA" id="ARBA00023136"/>
    </source>
</evidence>
<keyword evidence="4 6" id="KW-1133">Transmembrane helix</keyword>
<keyword evidence="5 6" id="KW-0472">Membrane</keyword>
<dbReference type="Pfam" id="PF03073">
    <property type="entry name" value="TspO_MBR"/>
    <property type="match status" value="1"/>
</dbReference>
<dbReference type="GO" id="GO:0016020">
    <property type="term" value="C:membrane"/>
    <property type="evidence" value="ECO:0007669"/>
    <property type="project" value="UniProtKB-SubCell"/>
</dbReference>
<dbReference type="Gene3D" id="1.20.1260.100">
    <property type="entry name" value="TspO/MBR protein"/>
    <property type="match status" value="1"/>
</dbReference>
<comment type="similarity">
    <text evidence="2">Belongs to the TspO/BZRP family.</text>
</comment>
<dbReference type="WBParaSite" id="Gr19_v10_g1960.t1">
    <property type="protein sequence ID" value="Gr19_v10_g1960.t1"/>
    <property type="gene ID" value="Gr19_v10_g1960"/>
</dbReference>
<protein>
    <submittedName>
        <fullName evidence="8">Uncharacterized protein</fullName>
    </submittedName>
</protein>
<feature type="transmembrane region" description="Helical" evidence="6">
    <location>
        <begin position="12"/>
        <end position="32"/>
    </location>
</feature>
<evidence type="ECO:0000256" key="4">
    <source>
        <dbReference type="ARBA" id="ARBA00022989"/>
    </source>
</evidence>
<comment type="subcellular location">
    <subcellularLocation>
        <location evidence="1">Membrane</location>
        <topology evidence="1">Multi-pass membrane protein</topology>
    </subcellularLocation>
</comment>
<reference evidence="8" key="1">
    <citation type="submission" date="2022-11" db="UniProtKB">
        <authorList>
            <consortium name="WormBaseParasite"/>
        </authorList>
    </citation>
    <scope>IDENTIFICATION</scope>
</reference>
<keyword evidence="7" id="KW-1185">Reference proteome</keyword>
<evidence type="ECO:0000313" key="8">
    <source>
        <dbReference type="WBParaSite" id="Gr19_v10_g1960.t1"/>
    </source>
</evidence>